<keyword evidence="7" id="KW-0406">Ion transport</keyword>
<evidence type="ECO:0000256" key="10">
    <source>
        <dbReference type="ARBA" id="ARBA00023180"/>
    </source>
</evidence>
<feature type="transmembrane region" description="Helical" evidence="13">
    <location>
        <begin position="370"/>
        <end position="390"/>
    </location>
</feature>
<dbReference type="GO" id="GO:0015276">
    <property type="term" value="F:ligand-gated monoatomic ion channel activity"/>
    <property type="evidence" value="ECO:0007669"/>
    <property type="project" value="InterPro"/>
</dbReference>
<feature type="transmembrane region" description="Helical" evidence="13">
    <location>
        <begin position="311"/>
        <end position="331"/>
    </location>
</feature>
<keyword evidence="5 13" id="KW-0812">Transmembrane</keyword>
<feature type="chain" id="PRO_5042489118" evidence="14">
    <location>
        <begin position="20"/>
        <end position="612"/>
    </location>
</feature>
<dbReference type="AlphaFoldDB" id="A0AAJ6Z144"/>
<evidence type="ECO:0000256" key="12">
    <source>
        <dbReference type="ARBA" id="ARBA00023303"/>
    </source>
</evidence>
<dbReference type="PANTHER" id="PTHR42643">
    <property type="entry name" value="IONOTROPIC RECEPTOR 20A-RELATED"/>
    <property type="match status" value="1"/>
</dbReference>
<keyword evidence="4" id="KW-1003">Cell membrane</keyword>
<gene>
    <name evidence="17" type="primary">LOC106114308</name>
</gene>
<dbReference type="GeneID" id="106114308"/>
<keyword evidence="14" id="KW-0732">Signal</keyword>
<evidence type="ECO:0000256" key="4">
    <source>
        <dbReference type="ARBA" id="ARBA00022475"/>
    </source>
</evidence>
<organism evidence="17">
    <name type="scientific">Papilio xuthus</name>
    <name type="common">Asian swallowtail butterfly</name>
    <dbReference type="NCBI Taxonomy" id="66420"/>
    <lineage>
        <taxon>Eukaryota</taxon>
        <taxon>Metazoa</taxon>
        <taxon>Ecdysozoa</taxon>
        <taxon>Arthropoda</taxon>
        <taxon>Hexapoda</taxon>
        <taxon>Insecta</taxon>
        <taxon>Pterygota</taxon>
        <taxon>Neoptera</taxon>
        <taxon>Endopterygota</taxon>
        <taxon>Lepidoptera</taxon>
        <taxon>Glossata</taxon>
        <taxon>Ditrysia</taxon>
        <taxon>Papilionoidea</taxon>
        <taxon>Papilionidae</taxon>
        <taxon>Papilioninae</taxon>
        <taxon>Papilio</taxon>
    </lineage>
</organism>
<dbReference type="Pfam" id="PF00060">
    <property type="entry name" value="Lig_chan"/>
    <property type="match status" value="1"/>
</dbReference>
<dbReference type="KEGG" id="pxu:106114308"/>
<sequence>MNIIALKLLLTIFPHFSLIAQIFKNNFIQDGVFIHCHNNSQVIVLQKAFNDAGIKMLAVKHDDFNKYRIDIKKIKIGIILDASCKGWINVFQAFLNSNHSRIHWIINTNNINSTTQILSQLYLRIDSNVLLIHNNSKGINLHEAYNTDYKRKGNFVVRNVGFWNSSLFTWKQSRNLQGATLKCVSVITDRLKNETYMHFLEQSRHDKTDTLHKLKFYTVIRYLQDMYNFSVEVQRTNSWGYSHNGSFDGLIGALQRREAEFGCSPVLFKINRAEVVDYVVPTWQTKHTFLFRQPKYQASYYSVYTRPLDGVVWRCMLGVLLVAGLTLNLILKVKKTNFFIDGRDSSLSLIWLLICSAVCQQGMPVNKNAVSARIIIFVTFMFSMMVYQFYNANVLSSLLNEQYSYIRNLNDLLHSDLKAGVEDMPFNKDYFKRTTDPVSLDLYKAKIATDKHYNFFDAEYGMGLVKRGGFAFHVDTSAAYAVMRKTFSEREICEVGEVQLFPPQYVGAVAVRGSQYREYIAVGVSKLLETGLMNRIKSIWESRKPPCAKQRYSTIMAVNIREFSMALLFLLWGCMLSLFILILEIFVHKIKRRNMGRTHLKKLKPWGETYSS</sequence>
<evidence type="ECO:0000256" key="13">
    <source>
        <dbReference type="SAM" id="Phobius"/>
    </source>
</evidence>
<keyword evidence="3" id="KW-0813">Transport</keyword>
<comment type="subcellular location">
    <subcellularLocation>
        <location evidence="1">Cell membrane</location>
        <topology evidence="1">Multi-pass membrane protein</topology>
    </subcellularLocation>
</comment>
<proteinExistence type="inferred from homology"/>
<evidence type="ECO:0000256" key="1">
    <source>
        <dbReference type="ARBA" id="ARBA00004651"/>
    </source>
</evidence>
<evidence type="ECO:0000256" key="14">
    <source>
        <dbReference type="SAM" id="SignalP"/>
    </source>
</evidence>
<evidence type="ECO:0000256" key="3">
    <source>
        <dbReference type="ARBA" id="ARBA00022448"/>
    </source>
</evidence>
<evidence type="ECO:0000256" key="6">
    <source>
        <dbReference type="ARBA" id="ARBA00022989"/>
    </source>
</evidence>
<evidence type="ECO:0000256" key="5">
    <source>
        <dbReference type="ARBA" id="ARBA00022692"/>
    </source>
</evidence>
<keyword evidence="8 13" id="KW-0472">Membrane</keyword>
<dbReference type="Gene3D" id="1.10.287.70">
    <property type="match status" value="1"/>
</dbReference>
<evidence type="ECO:0000256" key="2">
    <source>
        <dbReference type="ARBA" id="ARBA00008685"/>
    </source>
</evidence>
<evidence type="ECO:0000259" key="16">
    <source>
        <dbReference type="Pfam" id="PF10613"/>
    </source>
</evidence>
<reference evidence="17" key="1">
    <citation type="submission" date="2025-08" db="UniProtKB">
        <authorList>
            <consortium name="RefSeq"/>
        </authorList>
    </citation>
    <scope>IDENTIFICATION</scope>
</reference>
<keyword evidence="10" id="KW-0325">Glycoprotein</keyword>
<evidence type="ECO:0000256" key="9">
    <source>
        <dbReference type="ARBA" id="ARBA00023170"/>
    </source>
</evidence>
<dbReference type="Pfam" id="PF10613">
    <property type="entry name" value="Lig_chan-Glu_bd"/>
    <property type="match status" value="1"/>
</dbReference>
<feature type="signal peptide" evidence="14">
    <location>
        <begin position="1"/>
        <end position="19"/>
    </location>
</feature>
<evidence type="ECO:0000256" key="8">
    <source>
        <dbReference type="ARBA" id="ARBA00023136"/>
    </source>
</evidence>
<dbReference type="Proteomes" id="UP000694872">
    <property type="component" value="Unplaced"/>
</dbReference>
<feature type="domain" description="Ionotropic glutamate receptor L-glutamate and glycine-binding" evidence="16">
    <location>
        <begin position="217"/>
        <end position="294"/>
    </location>
</feature>
<dbReference type="PANTHER" id="PTHR42643:SF33">
    <property type="entry name" value="GLUTAMATE RECEPTOR 2-LIKE PROTEIN"/>
    <property type="match status" value="1"/>
</dbReference>
<dbReference type="SUPFAM" id="SSF53850">
    <property type="entry name" value="Periplasmic binding protein-like II"/>
    <property type="match status" value="1"/>
</dbReference>
<evidence type="ECO:0000256" key="7">
    <source>
        <dbReference type="ARBA" id="ARBA00023065"/>
    </source>
</evidence>
<name>A0AAJ6Z144_PAPXU</name>
<keyword evidence="12" id="KW-0407">Ion channel</keyword>
<protein>
    <submittedName>
        <fullName evidence="17">Glutamate receptor 1-like isoform X1</fullName>
    </submittedName>
</protein>
<feature type="transmembrane region" description="Helical" evidence="13">
    <location>
        <begin position="563"/>
        <end position="587"/>
    </location>
</feature>
<keyword evidence="6 13" id="KW-1133">Transmembrane helix</keyword>
<dbReference type="GO" id="GO:0050906">
    <property type="term" value="P:detection of stimulus involved in sensory perception"/>
    <property type="evidence" value="ECO:0007669"/>
    <property type="project" value="UniProtKB-ARBA"/>
</dbReference>
<evidence type="ECO:0000313" key="17">
    <source>
        <dbReference type="RefSeq" id="XP_013162912.1"/>
    </source>
</evidence>
<evidence type="ECO:0000256" key="11">
    <source>
        <dbReference type="ARBA" id="ARBA00023286"/>
    </source>
</evidence>
<dbReference type="Gene3D" id="3.40.190.10">
    <property type="entry name" value="Periplasmic binding protein-like II"/>
    <property type="match status" value="1"/>
</dbReference>
<dbReference type="RefSeq" id="XP_013162912.1">
    <property type="nucleotide sequence ID" value="XM_013307458.1"/>
</dbReference>
<keyword evidence="11" id="KW-1071">Ligand-gated ion channel</keyword>
<feature type="domain" description="Ionotropic glutamate receptor C-terminal" evidence="15">
    <location>
        <begin position="312"/>
        <end position="572"/>
    </location>
</feature>
<dbReference type="InterPro" id="IPR052192">
    <property type="entry name" value="Insect_Ionotropic_Sensory_Rcpt"/>
</dbReference>
<keyword evidence="9" id="KW-0675">Receptor</keyword>
<dbReference type="GO" id="GO:0005886">
    <property type="term" value="C:plasma membrane"/>
    <property type="evidence" value="ECO:0007669"/>
    <property type="project" value="UniProtKB-SubCell"/>
</dbReference>
<dbReference type="InterPro" id="IPR019594">
    <property type="entry name" value="Glu/Gly-bd"/>
</dbReference>
<evidence type="ECO:0000259" key="15">
    <source>
        <dbReference type="Pfam" id="PF00060"/>
    </source>
</evidence>
<accession>A0AAJ6Z144</accession>
<comment type="similarity">
    <text evidence="2">Belongs to the glutamate-gated ion channel (TC 1.A.10.1) family.</text>
</comment>
<dbReference type="InterPro" id="IPR001320">
    <property type="entry name" value="Iontro_rcpt_C"/>
</dbReference>